<accession>A0ABR9PBA4</accession>
<reference evidence="4 5" key="1">
    <citation type="submission" date="2020-09" db="EMBL/GenBank/DDBJ databases">
        <title>Diversity and distribution of actinomycetes associated with coral in the coast of Hainan.</title>
        <authorList>
            <person name="Li F."/>
        </authorList>
    </citation>
    <scope>NUCLEOTIDE SEQUENCE [LARGE SCALE GENOMIC DNA]</scope>
    <source>
        <strain evidence="4 5">HNM0947</strain>
    </source>
</reference>
<dbReference type="PANTHER" id="PTHR39965:SF1">
    <property type="entry name" value="CRISPR SYSTEM CMR SUBUNIT CMR6"/>
    <property type="match status" value="1"/>
</dbReference>
<evidence type="ECO:0000256" key="1">
    <source>
        <dbReference type="ARBA" id="ARBA00023118"/>
    </source>
</evidence>
<dbReference type="Proteomes" id="UP000806528">
    <property type="component" value="Unassembled WGS sequence"/>
</dbReference>
<comment type="subunit">
    <text evidence="2">Part of the Csm effector complex that includes Cas10, Csm2, Csm3, Csm4 and Csm5.</text>
</comment>
<evidence type="ECO:0000313" key="5">
    <source>
        <dbReference type="Proteomes" id="UP000806528"/>
    </source>
</evidence>
<gene>
    <name evidence="4" type="primary">cmr6</name>
    <name evidence="4" type="ORF">IDM40_20795</name>
</gene>
<dbReference type="EMBL" id="JADBGI010000020">
    <property type="protein sequence ID" value="MBE3001112.1"/>
    <property type="molecule type" value="Genomic_DNA"/>
</dbReference>
<dbReference type="NCBIfam" id="TIGR01898">
    <property type="entry name" value="cas_TM1791_cmr6"/>
    <property type="match status" value="1"/>
</dbReference>
<organism evidence="4 5">
    <name type="scientific">Nocardiopsis coralli</name>
    <dbReference type="NCBI Taxonomy" id="2772213"/>
    <lineage>
        <taxon>Bacteria</taxon>
        <taxon>Bacillati</taxon>
        <taxon>Actinomycetota</taxon>
        <taxon>Actinomycetes</taxon>
        <taxon>Streptosporangiales</taxon>
        <taxon>Nocardiopsidaceae</taxon>
        <taxon>Nocardiopsis</taxon>
    </lineage>
</organism>
<name>A0ABR9PBA4_9ACTN</name>
<evidence type="ECO:0000259" key="3">
    <source>
        <dbReference type="Pfam" id="PF03787"/>
    </source>
</evidence>
<proteinExistence type="predicted"/>
<dbReference type="Pfam" id="PF03787">
    <property type="entry name" value="RAMPs"/>
    <property type="match status" value="1"/>
</dbReference>
<dbReference type="InterPro" id="IPR005537">
    <property type="entry name" value="RAMP_III_fam"/>
</dbReference>
<evidence type="ECO:0000313" key="4">
    <source>
        <dbReference type="EMBL" id="MBE3001112.1"/>
    </source>
</evidence>
<dbReference type="InterPro" id="IPR010172">
    <property type="entry name" value="CRISPR-assoc_prot_TM1791"/>
</dbReference>
<feature type="domain" description="CRISPR type III-associated protein" evidence="3">
    <location>
        <begin position="87"/>
        <end position="197"/>
    </location>
</feature>
<keyword evidence="5" id="KW-1185">Reference proteome</keyword>
<evidence type="ECO:0000256" key="2">
    <source>
        <dbReference type="ARBA" id="ARBA00093789"/>
    </source>
</evidence>
<comment type="caution">
    <text evidence="4">The sequence shown here is derived from an EMBL/GenBank/DDBJ whole genome shotgun (WGS) entry which is preliminary data.</text>
</comment>
<protein>
    <submittedName>
        <fullName evidence="4">Type III-B CRISPR module RAMP protein Cmr6</fullName>
    </submittedName>
</protein>
<dbReference type="RefSeq" id="WP_193123703.1">
    <property type="nucleotide sequence ID" value="NZ_JADBGI010000020.1"/>
</dbReference>
<sequence>MLRQAAFAQAHGSSVQLPPEAEQALLRWAQSPNGTGTDAKDFSHGLGQETHLLKHAADRRSHAMRRLKKQGKSVIRIRLSPEWRMIVGHGERGNAYEIGMALHGTYGWPVIPGSGLKGLASAFARVCGDELRVADTDGSGAGSEELAKLTKNYPEVFGTDLLFAEGEKRSAQEMHNLGKVRFLDALPDGKPATVAVDVLTPHEKPYYDDTISENRSGEYVFPGEHHQPVPVQFLTITEVISVTGNQ</sequence>
<dbReference type="PANTHER" id="PTHR39965">
    <property type="entry name" value="CRISPR SYSTEM CMR SUBUNIT CMR6"/>
    <property type="match status" value="1"/>
</dbReference>
<keyword evidence="1" id="KW-0051">Antiviral defense</keyword>